<evidence type="ECO:0000313" key="2">
    <source>
        <dbReference type="Proteomes" id="UP001157974"/>
    </source>
</evidence>
<comment type="caution">
    <text evidence="1">The sequence shown here is derived from an EMBL/GenBank/DDBJ whole genome shotgun (WGS) entry which is preliminary data.</text>
</comment>
<keyword evidence="2" id="KW-1185">Reference proteome</keyword>
<dbReference type="Proteomes" id="UP001157974">
    <property type="component" value="Unassembled WGS sequence"/>
</dbReference>
<name>A0AAV8UMS6_9RHOD</name>
<dbReference type="EMBL" id="JAMWBK010000006">
    <property type="protein sequence ID" value="KAJ8903749.1"/>
    <property type="molecule type" value="Genomic_DNA"/>
</dbReference>
<protein>
    <recommendedName>
        <fullName evidence="3">Mediator of RNA polymerase II transcription subunit 12</fullName>
    </recommendedName>
</protein>
<gene>
    <name evidence="1" type="ORF">NDN08_000284</name>
</gene>
<proteinExistence type="predicted"/>
<accession>A0AAV8UMS6</accession>
<evidence type="ECO:0000313" key="1">
    <source>
        <dbReference type="EMBL" id="KAJ8903749.1"/>
    </source>
</evidence>
<reference evidence="1 2" key="1">
    <citation type="journal article" date="2023" name="Nat. Commun.">
        <title>Origin of minicircular mitochondrial genomes in red algae.</title>
        <authorList>
            <person name="Lee Y."/>
            <person name="Cho C.H."/>
            <person name="Lee Y.M."/>
            <person name="Park S.I."/>
            <person name="Yang J.H."/>
            <person name="West J.A."/>
            <person name="Bhattacharya D."/>
            <person name="Yoon H.S."/>
        </authorList>
    </citation>
    <scope>NUCLEOTIDE SEQUENCE [LARGE SCALE GENOMIC DNA]</scope>
    <source>
        <strain evidence="1 2">CCMP1338</strain>
        <tissue evidence="1">Whole cell</tissue>
    </source>
</reference>
<evidence type="ECO:0008006" key="3">
    <source>
        <dbReference type="Google" id="ProtNLM"/>
    </source>
</evidence>
<sequence length="1108" mass="123874">MASHANNLRAFSVPRNVPLDDKKDPADLYIVHDSPADDPEKISEELVLNDTTVISGHAEWRKVWEFDSCIKNGSSVNTSNSGGHSNLAVNVNSGGVARIASTVSELSKRRPRGLRFVLKERDDTTFSEQLAFPLQKPSVNIAFEEFLLRLARGPCKAVSKDVPLGPAISRSVGKTLEMMMEKNIPPQAAVWFLKVAILNELPKKTRPDKPPPFAKWLWFKLASEHFRAQLESYRALSVSPQTSASKSNQWEYFLSILRFQADEGLLDELTLVGRLLFVELRKELQTDYGEDERPSCALVFQKQLLDMLLGAMQEFEPEILASRESTVALNQLLKTAMSPTSARFIPFRKRLLQVSRTTNKRLLEADCLTNSQLLLGDDQNPGTPRSRGRNRGMVYDRDAFHKKMLLLGCLTKMAWTGNFSEAVELCQSAFNTTTAAVRFLVKWTLCGTTSTCPLAGLTAGSVIRLLEKAKRTRRQRAQGRFMFQRPITSEVEVCLSKGLAECDAAVEFLLHLSSVECISISNYLKYIRAGLAKAPKLHGIGEDLVRRFPETMDRNATLRRQILKSLGVDNMEATVTYDPSVIERVLSNDLVSARAAGKELRKRHGLSSRLTHCDIAVKCGEDVRVSVLVSFLLEAGAYRTASSFLVDMLKHVEERGDAIDKADIISSLSGMGLLFSARGDLDLVMDLAMNWSKSEPQAVQRLLGALAISFKDTSSAVLEQYLDAGIDISSAIQELGDSRRTLEEFIIPLAKVFQPPYRSTHVPEEILKLFIRNQRNPSRQLSAVDVVKNANIFNGNLFAMWLQLELQRTSLTTSEVDALAAEIMALLVEDKSIEPLIYDVLIKPESLRLRERFLSILLTKFSSGFEGLMVSSSETLNRSTERLAEVDYICFKLLKYLSFHSEVHVDFELVQEDMIKQLKQIKETLGNVLPEKLMHHKYVGKAVLRRIELLRGAGFDGLVANSTELLLQTLEVVVPALEESEVEDILSAIQGSENLTTEGKERDETGLKRRVVTSNVHFWLSARQRLILCSSFAVARGMNGAYRRSIVAFAPSEEAPAKRRLLDNWNLLEGQGLDATMSTPTFGIQIKGDSKPVRFLKRYSSSYASLSK</sequence>
<organism evidence="1 2">
    <name type="scientific">Rhodosorus marinus</name>
    <dbReference type="NCBI Taxonomy" id="101924"/>
    <lineage>
        <taxon>Eukaryota</taxon>
        <taxon>Rhodophyta</taxon>
        <taxon>Stylonematophyceae</taxon>
        <taxon>Stylonematales</taxon>
        <taxon>Stylonemataceae</taxon>
        <taxon>Rhodosorus</taxon>
    </lineage>
</organism>
<dbReference type="AlphaFoldDB" id="A0AAV8UMS6"/>